<dbReference type="PROSITE" id="PS00688">
    <property type="entry name" value="SIGMA54_INTERACT_3"/>
    <property type="match status" value="1"/>
</dbReference>
<dbReference type="PROSITE" id="PS50045">
    <property type="entry name" value="SIGMA54_INTERACT_4"/>
    <property type="match status" value="1"/>
</dbReference>
<dbReference type="Gene3D" id="3.40.50.300">
    <property type="entry name" value="P-loop containing nucleotide triphosphate hydrolases"/>
    <property type="match status" value="1"/>
</dbReference>
<dbReference type="FunFam" id="3.40.50.300:FF:000006">
    <property type="entry name" value="DNA-binding transcriptional regulator NtrC"/>
    <property type="match status" value="1"/>
</dbReference>
<dbReference type="SUPFAM" id="SSF52540">
    <property type="entry name" value="P-loop containing nucleoside triphosphate hydrolases"/>
    <property type="match status" value="1"/>
</dbReference>
<proteinExistence type="predicted"/>
<evidence type="ECO:0000313" key="2">
    <source>
        <dbReference type="Proteomes" id="UP000078572"/>
    </source>
</evidence>
<name>A0A191ZX53_9RALS</name>
<dbReference type="GO" id="GO:0043565">
    <property type="term" value="F:sequence-specific DNA binding"/>
    <property type="evidence" value="ECO:0007669"/>
    <property type="project" value="InterPro"/>
</dbReference>
<dbReference type="InterPro" id="IPR027417">
    <property type="entry name" value="P-loop_NTPase"/>
</dbReference>
<dbReference type="Pfam" id="PF20161">
    <property type="entry name" value="VpsR"/>
    <property type="match status" value="1"/>
</dbReference>
<organism evidence="1 2">
    <name type="scientific">Ralstonia insidiosa</name>
    <dbReference type="NCBI Taxonomy" id="190721"/>
    <lineage>
        <taxon>Bacteria</taxon>
        <taxon>Pseudomonadati</taxon>
        <taxon>Pseudomonadota</taxon>
        <taxon>Betaproteobacteria</taxon>
        <taxon>Burkholderiales</taxon>
        <taxon>Burkholderiaceae</taxon>
        <taxon>Ralstonia</taxon>
    </lineage>
</organism>
<dbReference type="GO" id="GO:0005524">
    <property type="term" value="F:ATP binding"/>
    <property type="evidence" value="ECO:0007669"/>
    <property type="project" value="InterPro"/>
</dbReference>
<dbReference type="InterPro" id="IPR025943">
    <property type="entry name" value="Sigma_54_int_dom_ATP-bd_2"/>
</dbReference>
<evidence type="ECO:0000313" key="1">
    <source>
        <dbReference type="EMBL" id="ANJ72745.1"/>
    </source>
</evidence>
<accession>A0A191ZX53</accession>
<dbReference type="STRING" id="190721.ACS15_2181"/>
<protein>
    <submittedName>
        <fullName evidence="1">Fis family transcriptional regulator</fullName>
    </submittedName>
</protein>
<dbReference type="InterPro" id="IPR002197">
    <property type="entry name" value="HTH_Fis"/>
</dbReference>
<dbReference type="OrthoDB" id="9761705at2"/>
<gene>
    <name evidence="1" type="ORF">A9Y76_09810</name>
</gene>
<dbReference type="PROSITE" id="PS00676">
    <property type="entry name" value="SIGMA54_INTERACT_2"/>
    <property type="match status" value="1"/>
</dbReference>
<dbReference type="RefSeq" id="WP_064803871.1">
    <property type="nucleotide sequence ID" value="NZ_CP016022.1"/>
</dbReference>
<reference evidence="2" key="1">
    <citation type="submission" date="2016-06" db="EMBL/GenBank/DDBJ databases">
        <authorList>
            <person name="Xu Y."/>
            <person name="Nagy A."/>
            <person name="Yan X."/>
            <person name="Kim S.W."/>
            <person name="Haley B."/>
            <person name="Liu N.T."/>
            <person name="Nou X."/>
        </authorList>
    </citation>
    <scope>NUCLEOTIDE SEQUENCE [LARGE SCALE GENOMIC DNA]</scope>
    <source>
        <strain evidence="2">ATCC 49129</strain>
    </source>
</reference>
<dbReference type="Proteomes" id="UP000078572">
    <property type="component" value="Chromosome 1"/>
</dbReference>
<dbReference type="InterPro" id="IPR002078">
    <property type="entry name" value="Sigma_54_int"/>
</dbReference>
<dbReference type="SMART" id="SM00382">
    <property type="entry name" value="AAA"/>
    <property type="match status" value="1"/>
</dbReference>
<dbReference type="InterPro" id="IPR009057">
    <property type="entry name" value="Homeodomain-like_sf"/>
</dbReference>
<dbReference type="InterPro" id="IPR045343">
    <property type="entry name" value="VpsR"/>
</dbReference>
<dbReference type="SUPFAM" id="SSF46689">
    <property type="entry name" value="Homeodomain-like"/>
    <property type="match status" value="1"/>
</dbReference>
<dbReference type="InterPro" id="IPR025944">
    <property type="entry name" value="Sigma_54_int_dom_CS"/>
</dbReference>
<dbReference type="Pfam" id="PF25601">
    <property type="entry name" value="AAA_lid_14"/>
    <property type="match status" value="1"/>
</dbReference>
<dbReference type="Pfam" id="PF02954">
    <property type="entry name" value="HTH_8"/>
    <property type="match status" value="1"/>
</dbReference>
<dbReference type="Pfam" id="PF00158">
    <property type="entry name" value="Sigma54_activat"/>
    <property type="match status" value="1"/>
</dbReference>
<dbReference type="InterPro" id="IPR058031">
    <property type="entry name" value="AAA_lid_NorR"/>
</dbReference>
<keyword evidence="2" id="KW-1185">Reference proteome</keyword>
<dbReference type="EMBL" id="CP016022">
    <property type="protein sequence ID" value="ANJ72745.1"/>
    <property type="molecule type" value="Genomic_DNA"/>
</dbReference>
<dbReference type="PANTHER" id="PTHR32071:SF120">
    <property type="entry name" value="TRANSCRIPTIONAL REGULATOR-RELATED"/>
    <property type="match status" value="1"/>
</dbReference>
<dbReference type="AlphaFoldDB" id="A0A191ZX53"/>
<dbReference type="Gene3D" id="1.10.10.60">
    <property type="entry name" value="Homeodomain-like"/>
    <property type="match status" value="1"/>
</dbReference>
<dbReference type="GO" id="GO:0006355">
    <property type="term" value="P:regulation of DNA-templated transcription"/>
    <property type="evidence" value="ECO:0007669"/>
    <property type="project" value="InterPro"/>
</dbReference>
<dbReference type="PANTHER" id="PTHR32071">
    <property type="entry name" value="TRANSCRIPTIONAL REGULATORY PROTEIN"/>
    <property type="match status" value="1"/>
</dbReference>
<dbReference type="GeneID" id="61526314"/>
<dbReference type="CDD" id="cd00009">
    <property type="entry name" value="AAA"/>
    <property type="match status" value="1"/>
</dbReference>
<dbReference type="Gene3D" id="1.10.8.60">
    <property type="match status" value="1"/>
</dbReference>
<sequence>MREASLECTGACRTVVVASRAGMGEIDETILGADWHVRRVTSMRELGCAIRDGVPKAGLIDFSSAFSAADLDLLERCMQVPRVGWVAALPPAMLSHERVRQLVRDYCVDYVQMPLRTEETAYSLRHAWGMASLAQEATPAPKGNNARMLGECPAMHNLFRAIRKVAQNSAPAFIAGESGTGKELTAQAIHEASARASGPFIAINCGAIPPHLIQSELFGYEKGAFTGAHQRHIGWVEHANGGTLFLDEIGDLPLESQVSLLRFLQQGTITRLGGHQAIPLDIRIISATHVDLEAAQHHGGFRTDLFHRLCVLTLSVPPLRERGSDIVLLAEHILAQHASEASHRIRGFTPCALHAMMHYPWPGNVRELINRVRRALVMTDNRKISAADLHLEGYASVSGQTLEEAREGAESDAIRTAIARNGFHMGMTARELAVSRVTLYRLMQKHGIRAEHPLHSASA</sequence>
<dbReference type="InterPro" id="IPR003593">
    <property type="entry name" value="AAA+_ATPase"/>
</dbReference>